<dbReference type="Gene3D" id="6.10.140.1230">
    <property type="match status" value="1"/>
</dbReference>
<dbReference type="Proteomes" id="UP000218209">
    <property type="component" value="Unassembled WGS sequence"/>
</dbReference>
<dbReference type="OrthoDB" id="10266568at2759"/>
<reference evidence="2 3" key="1">
    <citation type="submission" date="2017-03" db="EMBL/GenBank/DDBJ databases">
        <title>WGS assembly of Porphyra umbilicalis.</title>
        <authorList>
            <person name="Brawley S.H."/>
            <person name="Blouin N.A."/>
            <person name="Ficko-Blean E."/>
            <person name="Wheeler G.L."/>
            <person name="Lohr M."/>
            <person name="Goodson H.V."/>
            <person name="Jenkins J.W."/>
            <person name="Blaby-Haas C.E."/>
            <person name="Helliwell K.E."/>
            <person name="Chan C."/>
            <person name="Marriage T."/>
            <person name="Bhattacharya D."/>
            <person name="Klein A.S."/>
            <person name="Badis Y."/>
            <person name="Brodie J."/>
            <person name="Cao Y."/>
            <person name="Collen J."/>
            <person name="Dittami S.M."/>
            <person name="Gachon C.M."/>
            <person name="Green B.R."/>
            <person name="Karpowicz S."/>
            <person name="Kim J.W."/>
            <person name="Kudahl U."/>
            <person name="Lin S."/>
            <person name="Michel G."/>
            <person name="Mittag M."/>
            <person name="Olson B.J."/>
            <person name="Pangilinan J."/>
            <person name="Peng Y."/>
            <person name="Qiu H."/>
            <person name="Shu S."/>
            <person name="Singer J.T."/>
            <person name="Smith A.G."/>
            <person name="Sprecher B.N."/>
            <person name="Wagner V."/>
            <person name="Wang W."/>
            <person name="Wang Z.-Y."/>
            <person name="Yan J."/>
            <person name="Yarish C."/>
            <person name="Zoeuner-Riek S."/>
            <person name="Zhuang Y."/>
            <person name="Zou Y."/>
            <person name="Lindquist E.A."/>
            <person name="Grimwood J."/>
            <person name="Barry K."/>
            <person name="Rokhsar D.S."/>
            <person name="Schmutz J."/>
            <person name="Stiller J.W."/>
            <person name="Grossman A.R."/>
            <person name="Prochnik S.E."/>
        </authorList>
    </citation>
    <scope>NUCLEOTIDE SEQUENCE [LARGE SCALE GENOMIC DNA]</scope>
    <source>
        <strain evidence="2">4086291</strain>
    </source>
</reference>
<dbReference type="PANTHER" id="PTHR10476">
    <property type="entry name" value="CHARGED MULTIVESICULAR BODY PROTEIN"/>
    <property type="match status" value="1"/>
</dbReference>
<dbReference type="EMBL" id="KV918946">
    <property type="protein sequence ID" value="OSX74471.1"/>
    <property type="molecule type" value="Genomic_DNA"/>
</dbReference>
<evidence type="ECO:0000313" key="3">
    <source>
        <dbReference type="Proteomes" id="UP000218209"/>
    </source>
</evidence>
<sequence>MGLFKKKAPPPPPPRATGPPPPSMEDTIFNMKFTAKTLGRLATKSNASIATEKRRLKTALEKGNTDGARIYAENAIRAHHTSLNYLRLQSRLEAVSSKLEGHQQMAAVTADMTGVTASLGAALSSMDVNAIARTMDTFEKQFEDLDLSVKFVEGSIGESTALSTPAAEVDGLLEQVAAEHGLKVADELSQPMVPRYGVGSASGVSEASGSAAGTDLEARFAALAGGGRPGGM</sequence>
<feature type="region of interest" description="Disordered" evidence="1">
    <location>
        <begin position="1"/>
        <end position="23"/>
    </location>
</feature>
<organism evidence="2 3">
    <name type="scientific">Porphyra umbilicalis</name>
    <name type="common">Purple laver</name>
    <name type="synonym">Red alga</name>
    <dbReference type="NCBI Taxonomy" id="2786"/>
    <lineage>
        <taxon>Eukaryota</taxon>
        <taxon>Rhodophyta</taxon>
        <taxon>Bangiophyceae</taxon>
        <taxon>Bangiales</taxon>
        <taxon>Bangiaceae</taxon>
        <taxon>Porphyra</taxon>
    </lineage>
</organism>
<protein>
    <recommendedName>
        <fullName evidence="4">Charged multivesicular body protein 1a</fullName>
    </recommendedName>
</protein>
<proteinExistence type="predicted"/>
<dbReference type="Pfam" id="PF03357">
    <property type="entry name" value="Snf7"/>
    <property type="match status" value="1"/>
</dbReference>
<evidence type="ECO:0008006" key="4">
    <source>
        <dbReference type="Google" id="ProtNLM"/>
    </source>
</evidence>
<dbReference type="GO" id="GO:0007034">
    <property type="term" value="P:vacuolar transport"/>
    <property type="evidence" value="ECO:0007669"/>
    <property type="project" value="InterPro"/>
</dbReference>
<keyword evidence="3" id="KW-1185">Reference proteome</keyword>
<feature type="compositionally biased region" description="Pro residues" evidence="1">
    <location>
        <begin position="9"/>
        <end position="23"/>
    </location>
</feature>
<accession>A0A1X6P0R5</accession>
<evidence type="ECO:0000256" key="1">
    <source>
        <dbReference type="SAM" id="MobiDB-lite"/>
    </source>
</evidence>
<dbReference type="AlphaFoldDB" id="A0A1X6P0R5"/>
<gene>
    <name evidence="2" type="ORF">BU14_0288s0025</name>
</gene>
<dbReference type="InterPro" id="IPR005024">
    <property type="entry name" value="Snf7_fam"/>
</dbReference>
<name>A0A1X6P0R5_PORUM</name>
<evidence type="ECO:0000313" key="2">
    <source>
        <dbReference type="EMBL" id="OSX74471.1"/>
    </source>
</evidence>